<name>A0A392P407_9FABA</name>
<comment type="caution">
    <text evidence="1">The sequence shown here is derived from an EMBL/GenBank/DDBJ whole genome shotgun (WGS) entry which is preliminary data.</text>
</comment>
<keyword evidence="2" id="KW-1185">Reference proteome</keyword>
<proteinExistence type="predicted"/>
<dbReference type="EMBL" id="LXQA010063064">
    <property type="protein sequence ID" value="MCI06791.1"/>
    <property type="molecule type" value="Genomic_DNA"/>
</dbReference>
<evidence type="ECO:0000313" key="1">
    <source>
        <dbReference type="EMBL" id="MCI06791.1"/>
    </source>
</evidence>
<sequence length="110" mass="12276">MRNYGTILNWGLLYQPESHVIPYCNGSKSARTSRANVQVLFRPTVAHNSSNSLRWSKSSRGRAKCNVDATIFTKQGRYGVGMCLRGDKGDFIASKISWFHGLPQPQEAEA</sequence>
<dbReference type="AlphaFoldDB" id="A0A392P407"/>
<accession>A0A392P407</accession>
<feature type="non-terminal residue" evidence="1">
    <location>
        <position position="110"/>
    </location>
</feature>
<keyword evidence="1" id="KW-0689">Ribosomal protein</keyword>
<dbReference type="Proteomes" id="UP000265520">
    <property type="component" value="Unassembled WGS sequence"/>
</dbReference>
<protein>
    <submittedName>
        <fullName evidence="1">60S ribosomal protein L23</fullName>
    </submittedName>
</protein>
<reference evidence="1 2" key="1">
    <citation type="journal article" date="2018" name="Front. Plant Sci.">
        <title>Red Clover (Trifolium pratense) and Zigzag Clover (T. medium) - A Picture of Genomic Similarities and Differences.</title>
        <authorList>
            <person name="Dluhosova J."/>
            <person name="Istvanek J."/>
            <person name="Nedelnik J."/>
            <person name="Repkova J."/>
        </authorList>
    </citation>
    <scope>NUCLEOTIDE SEQUENCE [LARGE SCALE GENOMIC DNA]</scope>
    <source>
        <strain evidence="2">cv. 10/8</strain>
        <tissue evidence="1">Leaf</tissue>
    </source>
</reference>
<dbReference type="GO" id="GO:0005840">
    <property type="term" value="C:ribosome"/>
    <property type="evidence" value="ECO:0007669"/>
    <property type="project" value="UniProtKB-KW"/>
</dbReference>
<evidence type="ECO:0000313" key="2">
    <source>
        <dbReference type="Proteomes" id="UP000265520"/>
    </source>
</evidence>
<keyword evidence="1" id="KW-0687">Ribonucleoprotein</keyword>
<organism evidence="1 2">
    <name type="scientific">Trifolium medium</name>
    <dbReference type="NCBI Taxonomy" id="97028"/>
    <lineage>
        <taxon>Eukaryota</taxon>
        <taxon>Viridiplantae</taxon>
        <taxon>Streptophyta</taxon>
        <taxon>Embryophyta</taxon>
        <taxon>Tracheophyta</taxon>
        <taxon>Spermatophyta</taxon>
        <taxon>Magnoliopsida</taxon>
        <taxon>eudicotyledons</taxon>
        <taxon>Gunneridae</taxon>
        <taxon>Pentapetalae</taxon>
        <taxon>rosids</taxon>
        <taxon>fabids</taxon>
        <taxon>Fabales</taxon>
        <taxon>Fabaceae</taxon>
        <taxon>Papilionoideae</taxon>
        <taxon>50 kb inversion clade</taxon>
        <taxon>NPAAA clade</taxon>
        <taxon>Hologalegina</taxon>
        <taxon>IRL clade</taxon>
        <taxon>Trifolieae</taxon>
        <taxon>Trifolium</taxon>
    </lineage>
</organism>